<name>A0A6G6Y5N2_9SPHN</name>
<dbReference type="Proteomes" id="UP000501568">
    <property type="component" value="Chromosome"/>
</dbReference>
<dbReference type="Pfam" id="PF09709">
    <property type="entry name" value="Cas_Csd1"/>
    <property type="match status" value="1"/>
</dbReference>
<dbReference type="AlphaFoldDB" id="A0A6G6Y5N2"/>
<dbReference type="KEGG" id="spzr:G5C33_10935"/>
<dbReference type="NCBIfam" id="TIGR01863">
    <property type="entry name" value="cas_Csd1"/>
    <property type="match status" value="1"/>
</dbReference>
<evidence type="ECO:0000313" key="2">
    <source>
        <dbReference type="Proteomes" id="UP000501568"/>
    </source>
</evidence>
<reference evidence="1 2" key="1">
    <citation type="submission" date="2020-02" db="EMBL/GenBank/DDBJ databases">
        <authorList>
            <person name="Zheng R.K."/>
            <person name="Sun C.M."/>
        </authorList>
    </citation>
    <scope>NUCLEOTIDE SEQUENCE [LARGE SCALE GENOMIC DNA]</scope>
    <source>
        <strain evidence="2">zrk23</strain>
    </source>
</reference>
<proteinExistence type="predicted"/>
<organism evidence="1 2">
    <name type="scientific">Stakelama tenebrarum</name>
    <dbReference type="NCBI Taxonomy" id="2711215"/>
    <lineage>
        <taxon>Bacteria</taxon>
        <taxon>Pseudomonadati</taxon>
        <taxon>Pseudomonadota</taxon>
        <taxon>Alphaproteobacteria</taxon>
        <taxon>Sphingomonadales</taxon>
        <taxon>Sphingomonadaceae</taxon>
        <taxon>Stakelama</taxon>
    </lineage>
</organism>
<dbReference type="RefSeq" id="WP_165327247.1">
    <property type="nucleotide sequence ID" value="NZ_CP049109.1"/>
</dbReference>
<protein>
    <submittedName>
        <fullName evidence="1">Type I-C CRISPR-associated protein Cas8c/Csd1</fullName>
    </submittedName>
</protein>
<keyword evidence="2" id="KW-1185">Reference proteome</keyword>
<gene>
    <name evidence="1" type="primary">cas8c</name>
    <name evidence="1" type="ORF">G5C33_10935</name>
</gene>
<sequence>MTILQALDRYYDRMAGAAASGWTKAGFGWCIVLGADGSVVAVNDLHDNSGRKPRRVEFNVPAGPKRTSGIAPNFLWDKTSYTLGRTAGAGKRVMQEHEAFVTLHRERLAGVADAGLKALLAFLENWRPERFDDDSPFTDEMLDANIMFRLDGTTGYIHESDEAVRLVDHFAADGATSDTVMCLVTGRQGTLERLHPAIKGVRDAQSSGAALVSFNLDAFTSYGQIQGANAPTSQEAAARYGGALNAMLARDSVNRVSQPIGDATTVFWADAGEAETEDSAEAAAAAEAWFAGPIEGITDAEEAEKLRVELEAVAAGRPISDVRPAIAKGTKFHVLGLSPNAARLSVRFWEEGDFERFARRLADHHRDLTIKPLPSGWKAPSVSLLLARTTALQGKFENIPNQLAGEVMRSVLTGRPYPRSWLSAILIRLRAGDDPSFGWHAAACRGVLHREYRLGFREREVPMALDRTHANPGYLLGRLFAVYELAQIAALGRGVNATMRDKFFGGASATPASIFPLVISNGQNHLAKARKTSPGWAFLIERELESIMDTIEPGLPHTLPRALPLEDQAEFAIGYYHQRSAKLKSDKGDEISLAEAEANATDNEGDSE</sequence>
<dbReference type="CDD" id="cd09757">
    <property type="entry name" value="Cas8c_I-C"/>
    <property type="match status" value="1"/>
</dbReference>
<evidence type="ECO:0000313" key="1">
    <source>
        <dbReference type="EMBL" id="QIG80242.1"/>
    </source>
</evidence>
<accession>A0A6G6Y5N2</accession>
<dbReference type="EMBL" id="CP049109">
    <property type="protein sequence ID" value="QIG80242.1"/>
    <property type="molecule type" value="Genomic_DNA"/>
</dbReference>
<dbReference type="InterPro" id="IPR010144">
    <property type="entry name" value="CRISPR-assoc_prot_Csd1-typ"/>
</dbReference>